<dbReference type="GO" id="GO:0016020">
    <property type="term" value="C:membrane"/>
    <property type="evidence" value="ECO:0007669"/>
    <property type="project" value="TreeGrafter"/>
</dbReference>
<dbReference type="EMBL" id="JAAGAB010000001">
    <property type="protein sequence ID" value="NDU99823.1"/>
    <property type="molecule type" value="Genomic_DNA"/>
</dbReference>
<keyword evidence="1" id="KW-1133">Transmembrane helix</keyword>
<evidence type="ECO:0000259" key="2">
    <source>
        <dbReference type="Pfam" id="PF00487"/>
    </source>
</evidence>
<dbReference type="PANTHER" id="PTHR19353:SF73">
    <property type="entry name" value="FATTY ACID DESATURASE"/>
    <property type="match status" value="1"/>
</dbReference>
<feature type="transmembrane region" description="Helical" evidence="1">
    <location>
        <begin position="215"/>
        <end position="234"/>
    </location>
</feature>
<dbReference type="InterPro" id="IPR012171">
    <property type="entry name" value="Fatty_acid_desaturase"/>
</dbReference>
<dbReference type="Proteomes" id="UP000474757">
    <property type="component" value="Unassembled WGS sequence"/>
</dbReference>
<feature type="transmembrane region" description="Helical" evidence="1">
    <location>
        <begin position="155"/>
        <end position="176"/>
    </location>
</feature>
<comment type="caution">
    <text evidence="3">The sequence shown here is derived from an EMBL/GenBank/DDBJ whole genome shotgun (WGS) entry which is preliminary data.</text>
</comment>
<dbReference type="PANTHER" id="PTHR19353">
    <property type="entry name" value="FATTY ACID DESATURASE 2"/>
    <property type="match status" value="1"/>
</dbReference>
<organism evidence="3 4">
    <name type="scientific">Pseudoroseicyclus tamaricis</name>
    <dbReference type="NCBI Taxonomy" id="2705421"/>
    <lineage>
        <taxon>Bacteria</taxon>
        <taxon>Pseudomonadati</taxon>
        <taxon>Pseudomonadota</taxon>
        <taxon>Alphaproteobacteria</taxon>
        <taxon>Rhodobacterales</taxon>
        <taxon>Paracoccaceae</taxon>
        <taxon>Pseudoroseicyclus</taxon>
    </lineage>
</organism>
<name>A0A6B2JUH5_9RHOB</name>
<reference evidence="3 4" key="1">
    <citation type="submission" date="2020-02" db="EMBL/GenBank/DDBJ databases">
        <title>Pseudoroseicyclus tamarix, sp. nov., isolated from offshore sediment of a Tamarix chinensis forest.</title>
        <authorList>
            <person name="Gai Y."/>
        </authorList>
    </citation>
    <scope>NUCLEOTIDE SEQUENCE [LARGE SCALE GENOMIC DNA]</scope>
    <source>
        <strain evidence="3 4">CLL3-39</strain>
    </source>
</reference>
<sequence length="349" mass="39511">MRDLQDQTAPQPTGRDWVRVLSAYREPSPRRSVLELALTVVPFVALLALSCWALSISHLLAAGIAAVNGAFLVRLFLIQHDCSHNALFRSRPANEWVGRILGVVTLTPFDVWRRSHSLHHASVGNLDERGLGDIPTLTVGEYRQLSPLRRAIYRLYRHPLFLFGIVPAFVFVLRNRVPAGQMRAGRRYWVSAMLTNLAIAVILGIGIWLGGPAALYAIGPTILVGATIGMWLFYVQHQFEKTVWDHEPKWDLHDAALHGSSHLVLPAPLAWFTANIGAHHVHHLHARVPFYRLAEVLRDHPALDMAQRLTLWQSFRCARLHLWDEERRQLMTFRQARAVPQMAPPRMAA</sequence>
<keyword evidence="1" id="KW-0812">Transmembrane</keyword>
<gene>
    <name evidence="3" type="ORF">GZA08_02400</name>
</gene>
<keyword evidence="4" id="KW-1185">Reference proteome</keyword>
<feature type="transmembrane region" description="Helical" evidence="1">
    <location>
        <begin position="33"/>
        <end position="52"/>
    </location>
</feature>
<feature type="transmembrane region" description="Helical" evidence="1">
    <location>
        <begin position="59"/>
        <end position="78"/>
    </location>
</feature>
<dbReference type="Pfam" id="PF00487">
    <property type="entry name" value="FA_desaturase"/>
    <property type="match status" value="1"/>
</dbReference>
<evidence type="ECO:0000256" key="1">
    <source>
        <dbReference type="SAM" id="Phobius"/>
    </source>
</evidence>
<dbReference type="CDD" id="cd03507">
    <property type="entry name" value="Delta12-FADS-like"/>
    <property type="match status" value="1"/>
</dbReference>
<dbReference type="AlphaFoldDB" id="A0A6B2JUH5"/>
<dbReference type="GO" id="GO:0006629">
    <property type="term" value="P:lipid metabolic process"/>
    <property type="evidence" value="ECO:0007669"/>
    <property type="project" value="InterPro"/>
</dbReference>
<accession>A0A6B2JUH5</accession>
<dbReference type="GO" id="GO:0016717">
    <property type="term" value="F:oxidoreductase activity, acting on paired donors, with oxidation of a pair of donors resulting in the reduction of molecular oxygen to two molecules of water"/>
    <property type="evidence" value="ECO:0007669"/>
    <property type="project" value="TreeGrafter"/>
</dbReference>
<evidence type="ECO:0000313" key="3">
    <source>
        <dbReference type="EMBL" id="NDU99823.1"/>
    </source>
</evidence>
<protein>
    <submittedName>
        <fullName evidence="3">Fatty acid desaturase</fullName>
    </submittedName>
</protein>
<feature type="transmembrane region" description="Helical" evidence="1">
    <location>
        <begin position="188"/>
        <end position="209"/>
    </location>
</feature>
<evidence type="ECO:0000313" key="4">
    <source>
        <dbReference type="Proteomes" id="UP000474757"/>
    </source>
</evidence>
<feature type="domain" description="Fatty acid desaturase" evidence="2">
    <location>
        <begin position="59"/>
        <end position="312"/>
    </location>
</feature>
<keyword evidence="1" id="KW-0472">Membrane</keyword>
<proteinExistence type="predicted"/>
<dbReference type="InterPro" id="IPR005804">
    <property type="entry name" value="FA_desaturase_dom"/>
</dbReference>